<organism evidence="1 2">
    <name type="scientific">Rhizoctonia solani</name>
    <dbReference type="NCBI Taxonomy" id="456999"/>
    <lineage>
        <taxon>Eukaryota</taxon>
        <taxon>Fungi</taxon>
        <taxon>Dikarya</taxon>
        <taxon>Basidiomycota</taxon>
        <taxon>Agaricomycotina</taxon>
        <taxon>Agaricomycetes</taxon>
        <taxon>Cantharellales</taxon>
        <taxon>Ceratobasidiaceae</taxon>
        <taxon>Rhizoctonia</taxon>
    </lineage>
</organism>
<proteinExistence type="predicted"/>
<sequence length="608" mass="69641">MTDCDQVHPRWGRPLEQYVRSWGPESFQKRANWDARTEAEIRNRARTAISMICDLSTPGADQAIDVFKNSITLSMLRSILDLTLSPETFSELGYPRLVDGCMRLMGTVIPSDQGTRIFKYEYGFLCFRIMTIALDVCCLQRAERFDAIIARMRAESETEMLLILSEESSRLALTMLSDNKGLGRCDWMLGTDTYKSPYPSQQMPFTVPEGPMYLMTMLISDERRFLKAFAATYPPGLSLVFCLIWRFVSLRARRLPEEARVVLVSVYCRVHFRYSLVAPVCDDPFLASICIPKAAWWKASTTPIDGEVGRETILAYMRRVTSTDAHRRISITRLPILLHSFLPRITDGAEHLLPRLYGSTIDRLWQARIKNEVPGDKFLEIVTDTINYLRRGLDCLHEKSYSNQSVMTELVDELIRHDAVDFIAQTAFSLPIDPNIQFVGSSSCLFESLGKVVPKEQLRSQFRDIVPDIWKYISYSIDAIYMDELILWEHFGHIGECMLKIGAATGFEEDLEAAREKWAFCNFERCPDPDYRVLSMWACSRCAAPYCSQRCQAGEWAHGSLRSFHKLTCGNILPQTDIPWNLVDQLESEFTSGPNRIDVGDFMYWGTK</sequence>
<dbReference type="AlphaFoldDB" id="A0A8H3DUC4"/>
<gene>
    <name evidence="1" type="ORF">RDB_LOCUS29201</name>
</gene>
<name>A0A8H3DUC4_9AGAM</name>
<protein>
    <recommendedName>
        <fullName evidence="3">MYND-type domain-containing protein</fullName>
    </recommendedName>
</protein>
<dbReference type="EMBL" id="CAJNJQ010000587">
    <property type="protein sequence ID" value="CAE7087724.1"/>
    <property type="molecule type" value="Genomic_DNA"/>
</dbReference>
<comment type="caution">
    <text evidence="1">The sequence shown here is derived from an EMBL/GenBank/DDBJ whole genome shotgun (WGS) entry which is preliminary data.</text>
</comment>
<reference evidence="1" key="1">
    <citation type="submission" date="2021-01" db="EMBL/GenBank/DDBJ databases">
        <authorList>
            <person name="Kaushik A."/>
        </authorList>
    </citation>
    <scope>NUCLEOTIDE SEQUENCE</scope>
    <source>
        <strain evidence="1">AG5</strain>
    </source>
</reference>
<evidence type="ECO:0000313" key="1">
    <source>
        <dbReference type="EMBL" id="CAE7087724.1"/>
    </source>
</evidence>
<accession>A0A8H3DUC4</accession>
<dbReference type="Proteomes" id="UP000663827">
    <property type="component" value="Unassembled WGS sequence"/>
</dbReference>
<evidence type="ECO:0008006" key="3">
    <source>
        <dbReference type="Google" id="ProtNLM"/>
    </source>
</evidence>
<evidence type="ECO:0000313" key="2">
    <source>
        <dbReference type="Proteomes" id="UP000663827"/>
    </source>
</evidence>